<dbReference type="EMBL" id="CH473997">
    <property type="protein sequence ID" value="EDL92056.1"/>
    <property type="molecule type" value="Genomic_DNA"/>
</dbReference>
<feature type="signal peptide" evidence="1">
    <location>
        <begin position="1"/>
        <end position="22"/>
    </location>
</feature>
<dbReference type="AlphaFoldDB" id="A6JQN2"/>
<protein>
    <submittedName>
        <fullName evidence="2">Prolactin releasing hormone, isoform CRA_b</fullName>
    </submittedName>
</protein>
<dbReference type="RGD" id="628634">
    <property type="gene designation" value="Prlh"/>
</dbReference>
<feature type="chain" id="PRO_5039911939" evidence="1">
    <location>
        <begin position="23"/>
        <end position="55"/>
    </location>
</feature>
<sequence length="55" mass="6156">MALKTWLLCLLLLSLVLPGASSRAHQHSMETRSECLTYGKQPLTSFHPFTSQMPP</sequence>
<proteinExistence type="predicted"/>
<name>A6JQN2_RAT</name>
<dbReference type="Proteomes" id="UP000234681">
    <property type="component" value="Chromosome 9"/>
</dbReference>
<evidence type="ECO:0000256" key="1">
    <source>
        <dbReference type="SAM" id="SignalP"/>
    </source>
</evidence>
<gene>
    <name evidence="2 4" type="primary">Prlh</name>
    <name evidence="2" type="ORF">rCG_55385</name>
</gene>
<keyword evidence="1" id="KW-0732">Signal</keyword>
<organism evidence="2 3">
    <name type="scientific">Rattus norvegicus</name>
    <name type="common">Rat</name>
    <dbReference type="NCBI Taxonomy" id="10116"/>
    <lineage>
        <taxon>Eukaryota</taxon>
        <taxon>Metazoa</taxon>
        <taxon>Chordata</taxon>
        <taxon>Craniata</taxon>
        <taxon>Vertebrata</taxon>
        <taxon>Euteleostomi</taxon>
        <taxon>Mammalia</taxon>
        <taxon>Eutheria</taxon>
        <taxon>Euarchontoglires</taxon>
        <taxon>Glires</taxon>
        <taxon>Rodentia</taxon>
        <taxon>Myomorpha</taxon>
        <taxon>Muroidea</taxon>
        <taxon>Muridae</taxon>
        <taxon>Murinae</taxon>
        <taxon>Rattus</taxon>
    </lineage>
</organism>
<evidence type="ECO:0000313" key="4">
    <source>
        <dbReference type="RGD" id="628634"/>
    </source>
</evidence>
<reference evidence="2 3" key="1">
    <citation type="submission" date="2005-09" db="EMBL/GenBank/DDBJ databases">
        <authorList>
            <person name="Mural R.J."/>
            <person name="Li P.W."/>
            <person name="Adams M.D."/>
            <person name="Amanatides P.G."/>
            <person name="Baden-Tillson H."/>
            <person name="Barnstead M."/>
            <person name="Chin S.H."/>
            <person name="Dew I."/>
            <person name="Evans C.A."/>
            <person name="Ferriera S."/>
            <person name="Flanigan M."/>
            <person name="Fosler C."/>
            <person name="Glodek A."/>
            <person name="Gu Z."/>
            <person name="Holt R.A."/>
            <person name="Jennings D."/>
            <person name="Kraft C.L."/>
            <person name="Lu F."/>
            <person name="Nguyen T."/>
            <person name="Nusskern D.R."/>
            <person name="Pfannkoch C.M."/>
            <person name="Sitter C."/>
            <person name="Sutton G.G."/>
            <person name="Venter J.C."/>
            <person name="Wang Z."/>
            <person name="Woodage T."/>
            <person name="Zheng X.H."/>
            <person name="Zhong F."/>
        </authorList>
    </citation>
    <scope>NUCLEOTIDE SEQUENCE [LARGE SCALE GENOMIC DNA]</scope>
    <source>
        <strain>BN</strain>
        <strain evidence="3">Sprague-Dawley</strain>
    </source>
</reference>
<evidence type="ECO:0000313" key="3">
    <source>
        <dbReference type="Proteomes" id="UP000234681"/>
    </source>
</evidence>
<evidence type="ECO:0000313" key="2">
    <source>
        <dbReference type="EMBL" id="EDL92056.1"/>
    </source>
</evidence>
<accession>A6JQN2</accession>